<name>A0A1S3X1X8_TOBAC</name>
<dbReference type="InterPro" id="IPR002401">
    <property type="entry name" value="Cyt_P450_E_grp-I"/>
</dbReference>
<accession>A0A1S3X1X8</accession>
<keyword evidence="11" id="KW-0503">Monooxygenase</keyword>
<comment type="subcellular location">
    <subcellularLocation>
        <location evidence="2">Membrane</location>
        <topology evidence="2">Single-pass membrane protein</topology>
    </subcellularLocation>
</comment>
<sequence length="480" mass="55166">MEILISFSIFIASILSLLYLLNLFTRNRTKTLNLPPGSYGWPVIGETPEFLRSRRDGSPEKFVTDRIEKYQSQIFKTCIVGEKVAVLCGPAGNKFLFGNENKLVNVWWPSSVRQLLGSCLSTISGEEAKLMRKMLTYFVSPDAFSKLYIKTMELSTQQHIKNYWQGKEELKVFPTIKLHTFELACRLFMSLEDTNRISNLFNLFNIFLKGVLSLALNFPGTRFYHAKKATNSIRKELVLIVQQRREALEQKLLVCPPQDLLSHLLLFPDENGKFMSELELANNILLLLFAGHDTTSVTITLVMKYLGELPHVYDKVLQEQKEIASLKGGREYLNWDDMQKMKYTWDVVSEVLRLTSPITGSFREALVNLDYQGYIIPKGWKLYWNGVVTHMDPKFFPNTKNFDPSRFEGAGPTPFSYVPFGGGPRMCLGKEFARLEILVFIHNVVKDFRWKLLIPTEKIEYDPMPTPIEGLPVLLQPHNP</sequence>
<evidence type="ECO:0000256" key="1">
    <source>
        <dbReference type="ARBA" id="ARBA00001971"/>
    </source>
</evidence>
<dbReference type="KEGG" id="nta:107760461"/>
<comment type="cofactor">
    <cofactor evidence="1 10">
        <name>heme</name>
        <dbReference type="ChEBI" id="CHEBI:30413"/>
    </cofactor>
</comment>
<dbReference type="Gene3D" id="1.10.630.10">
    <property type="entry name" value="Cytochrome P450"/>
    <property type="match status" value="1"/>
</dbReference>
<keyword evidence="7 11" id="KW-0560">Oxidoreductase</keyword>
<keyword evidence="6" id="KW-1133">Transmembrane helix</keyword>
<evidence type="ECO:0000256" key="5">
    <source>
        <dbReference type="ARBA" id="ARBA00022723"/>
    </source>
</evidence>
<keyword evidence="4" id="KW-0812">Transmembrane</keyword>
<evidence type="ECO:0000256" key="7">
    <source>
        <dbReference type="ARBA" id="ARBA00023002"/>
    </source>
</evidence>
<dbReference type="GeneID" id="107760461"/>
<reference evidence="12" key="1">
    <citation type="journal article" date="2014" name="Nat. Commun.">
        <title>The tobacco genome sequence and its comparison with those of tomato and potato.</title>
        <authorList>
            <person name="Sierro N."/>
            <person name="Battey J.N."/>
            <person name="Ouadi S."/>
            <person name="Bakaher N."/>
            <person name="Bovet L."/>
            <person name="Willig A."/>
            <person name="Goepfert S."/>
            <person name="Peitsch M.C."/>
            <person name="Ivanov N.V."/>
        </authorList>
    </citation>
    <scope>NUCLEOTIDE SEQUENCE [LARGE SCALE GENOMIC DNA]</scope>
</reference>
<dbReference type="SMR" id="A0A1S3X1X8"/>
<dbReference type="GO" id="GO:0020037">
    <property type="term" value="F:heme binding"/>
    <property type="evidence" value="ECO:0007669"/>
    <property type="project" value="InterPro"/>
</dbReference>
<dbReference type="OrthoDB" id="1372046at2759"/>
<dbReference type="GO" id="GO:0005506">
    <property type="term" value="F:iron ion binding"/>
    <property type="evidence" value="ECO:0007669"/>
    <property type="project" value="InterPro"/>
</dbReference>
<dbReference type="GO" id="GO:0004497">
    <property type="term" value="F:monooxygenase activity"/>
    <property type="evidence" value="ECO:0000318"/>
    <property type="project" value="GO_Central"/>
</dbReference>
<dbReference type="RefSeq" id="XP_016433995.1">
    <property type="nucleotide sequence ID" value="XM_016578509.1"/>
</dbReference>
<dbReference type="PROSITE" id="PS00086">
    <property type="entry name" value="CYTOCHROME_P450"/>
    <property type="match status" value="1"/>
</dbReference>
<dbReference type="Proteomes" id="UP000790787">
    <property type="component" value="Chromosome 19"/>
</dbReference>
<evidence type="ECO:0000256" key="9">
    <source>
        <dbReference type="ARBA" id="ARBA00023136"/>
    </source>
</evidence>
<keyword evidence="9" id="KW-0472">Membrane</keyword>
<evidence type="ECO:0000256" key="6">
    <source>
        <dbReference type="ARBA" id="ARBA00022989"/>
    </source>
</evidence>
<keyword evidence="5 10" id="KW-0479">Metal-binding</keyword>
<dbReference type="PANTHER" id="PTHR24286:SF209">
    <property type="entry name" value="BETA-AMYRIN 28-OXIDASE-LIKE"/>
    <property type="match status" value="1"/>
</dbReference>
<proteinExistence type="inferred from homology"/>
<evidence type="ECO:0000256" key="3">
    <source>
        <dbReference type="ARBA" id="ARBA00010617"/>
    </source>
</evidence>
<dbReference type="SUPFAM" id="SSF48264">
    <property type="entry name" value="Cytochrome P450"/>
    <property type="match status" value="1"/>
</dbReference>
<dbReference type="InterPro" id="IPR017972">
    <property type="entry name" value="Cyt_P450_CS"/>
</dbReference>
<evidence type="ECO:0000256" key="11">
    <source>
        <dbReference type="RuleBase" id="RU000461"/>
    </source>
</evidence>
<keyword evidence="12" id="KW-1185">Reference proteome</keyword>
<dbReference type="AlphaFoldDB" id="A0A1S3X1X8"/>
<dbReference type="InterPro" id="IPR036396">
    <property type="entry name" value="Cyt_P450_sf"/>
</dbReference>
<reference evidence="13" key="2">
    <citation type="submission" date="2025-08" db="UniProtKB">
        <authorList>
            <consortium name="RefSeq"/>
        </authorList>
    </citation>
    <scope>IDENTIFICATION</scope>
</reference>
<evidence type="ECO:0000256" key="4">
    <source>
        <dbReference type="ARBA" id="ARBA00022692"/>
    </source>
</evidence>
<evidence type="ECO:0000256" key="2">
    <source>
        <dbReference type="ARBA" id="ARBA00004167"/>
    </source>
</evidence>
<dbReference type="InterPro" id="IPR001128">
    <property type="entry name" value="Cyt_P450"/>
</dbReference>
<dbReference type="GO" id="GO:0016020">
    <property type="term" value="C:membrane"/>
    <property type="evidence" value="ECO:0007669"/>
    <property type="project" value="UniProtKB-SubCell"/>
</dbReference>
<evidence type="ECO:0000256" key="8">
    <source>
        <dbReference type="ARBA" id="ARBA00023004"/>
    </source>
</evidence>
<evidence type="ECO:0000313" key="13">
    <source>
        <dbReference type="RefSeq" id="XP_016433995.1"/>
    </source>
</evidence>
<gene>
    <name evidence="13" type="primary">LOC107760461</name>
</gene>
<dbReference type="PaxDb" id="4097-A0A1S3X1X8"/>
<dbReference type="PRINTS" id="PR00463">
    <property type="entry name" value="EP450I"/>
</dbReference>
<dbReference type="STRING" id="4097.A0A1S3X1X8"/>
<keyword evidence="8 10" id="KW-0408">Iron</keyword>
<organism evidence="12 13">
    <name type="scientific">Nicotiana tabacum</name>
    <name type="common">Common tobacco</name>
    <dbReference type="NCBI Taxonomy" id="4097"/>
    <lineage>
        <taxon>Eukaryota</taxon>
        <taxon>Viridiplantae</taxon>
        <taxon>Streptophyta</taxon>
        <taxon>Embryophyta</taxon>
        <taxon>Tracheophyta</taxon>
        <taxon>Spermatophyta</taxon>
        <taxon>Magnoliopsida</taxon>
        <taxon>eudicotyledons</taxon>
        <taxon>Gunneridae</taxon>
        <taxon>Pentapetalae</taxon>
        <taxon>asterids</taxon>
        <taxon>lamiids</taxon>
        <taxon>Solanales</taxon>
        <taxon>Solanaceae</taxon>
        <taxon>Nicotianoideae</taxon>
        <taxon>Nicotianeae</taxon>
        <taxon>Nicotiana</taxon>
    </lineage>
</organism>
<dbReference type="OMA" id="WSASVTH"/>
<dbReference type="Pfam" id="PF00067">
    <property type="entry name" value="p450"/>
    <property type="match status" value="1"/>
</dbReference>
<dbReference type="PANTHER" id="PTHR24286">
    <property type="entry name" value="CYTOCHROME P450 26"/>
    <property type="match status" value="1"/>
</dbReference>
<protein>
    <submittedName>
        <fullName evidence="13">Beta-amyrin 28-oxidase-like isoform X1</fullName>
    </submittedName>
</protein>
<dbReference type="GO" id="GO:0016712">
    <property type="term" value="F:oxidoreductase activity, acting on paired donors, with incorporation or reduction of molecular oxygen, reduced flavin or flavoprotein as one donor, and incorporation of one atom of oxygen"/>
    <property type="evidence" value="ECO:0007669"/>
    <property type="project" value="UniProtKB-ARBA"/>
</dbReference>
<dbReference type="CDD" id="cd11043">
    <property type="entry name" value="CYP90-like"/>
    <property type="match status" value="1"/>
</dbReference>
<evidence type="ECO:0000313" key="12">
    <source>
        <dbReference type="Proteomes" id="UP000790787"/>
    </source>
</evidence>
<dbReference type="PRINTS" id="PR00385">
    <property type="entry name" value="P450"/>
</dbReference>
<comment type="similarity">
    <text evidence="3 11">Belongs to the cytochrome P450 family.</text>
</comment>
<evidence type="ECO:0000256" key="10">
    <source>
        <dbReference type="PIRSR" id="PIRSR602401-1"/>
    </source>
</evidence>
<dbReference type="FunFam" id="1.10.630.10:FF:000022">
    <property type="entry name" value="Taxadiene 5-alpha hydroxylase"/>
    <property type="match status" value="1"/>
</dbReference>
<keyword evidence="10 11" id="KW-0349">Heme</keyword>